<protein>
    <submittedName>
        <fullName evidence="2">Uncharacterized protein</fullName>
    </submittedName>
</protein>
<comment type="caution">
    <text evidence="2">The sequence shown here is derived from an EMBL/GenBank/DDBJ whole genome shotgun (WGS) entry which is preliminary data.</text>
</comment>
<keyword evidence="3" id="KW-1185">Reference proteome</keyword>
<proteinExistence type="predicted"/>
<dbReference type="Proteomes" id="UP000314294">
    <property type="component" value="Unassembled WGS sequence"/>
</dbReference>
<gene>
    <name evidence="2" type="ORF">EYF80_032669</name>
</gene>
<dbReference type="AlphaFoldDB" id="A0A4Z2GWX0"/>
<reference evidence="2 3" key="1">
    <citation type="submission" date="2019-03" db="EMBL/GenBank/DDBJ databases">
        <title>First draft genome of Liparis tanakae, snailfish: a comprehensive survey of snailfish specific genes.</title>
        <authorList>
            <person name="Kim W."/>
            <person name="Song I."/>
            <person name="Jeong J.-H."/>
            <person name="Kim D."/>
            <person name="Kim S."/>
            <person name="Ryu S."/>
            <person name="Song J.Y."/>
            <person name="Lee S.K."/>
        </authorList>
    </citation>
    <scope>NUCLEOTIDE SEQUENCE [LARGE SCALE GENOMIC DNA]</scope>
    <source>
        <tissue evidence="2">Muscle</tissue>
    </source>
</reference>
<accession>A0A4Z2GWX0</accession>
<evidence type="ECO:0000313" key="3">
    <source>
        <dbReference type="Proteomes" id="UP000314294"/>
    </source>
</evidence>
<evidence type="ECO:0000313" key="2">
    <source>
        <dbReference type="EMBL" id="TNN57084.1"/>
    </source>
</evidence>
<evidence type="ECO:0000256" key="1">
    <source>
        <dbReference type="SAM" id="MobiDB-lite"/>
    </source>
</evidence>
<sequence length="60" mass="6182">MPTPKPPTGPKPPTRILDAAMHILLLGDEARGEAVLPPPPPPSSVSQSVKELAALPGRAL</sequence>
<dbReference type="EMBL" id="SRLO01000413">
    <property type="protein sequence ID" value="TNN57084.1"/>
    <property type="molecule type" value="Genomic_DNA"/>
</dbReference>
<organism evidence="2 3">
    <name type="scientific">Liparis tanakae</name>
    <name type="common">Tanaka's snailfish</name>
    <dbReference type="NCBI Taxonomy" id="230148"/>
    <lineage>
        <taxon>Eukaryota</taxon>
        <taxon>Metazoa</taxon>
        <taxon>Chordata</taxon>
        <taxon>Craniata</taxon>
        <taxon>Vertebrata</taxon>
        <taxon>Euteleostomi</taxon>
        <taxon>Actinopterygii</taxon>
        <taxon>Neopterygii</taxon>
        <taxon>Teleostei</taxon>
        <taxon>Neoteleostei</taxon>
        <taxon>Acanthomorphata</taxon>
        <taxon>Eupercaria</taxon>
        <taxon>Perciformes</taxon>
        <taxon>Cottioidei</taxon>
        <taxon>Cottales</taxon>
        <taxon>Liparidae</taxon>
        <taxon>Liparis</taxon>
    </lineage>
</organism>
<name>A0A4Z2GWX0_9TELE</name>
<feature type="region of interest" description="Disordered" evidence="1">
    <location>
        <begin position="30"/>
        <end position="60"/>
    </location>
</feature>